<keyword evidence="2" id="KW-1185">Reference proteome</keyword>
<reference evidence="1" key="1">
    <citation type="submission" date="2023-11" db="EMBL/GenBank/DDBJ databases">
        <authorList>
            <person name="Poullet M."/>
        </authorList>
    </citation>
    <scope>NUCLEOTIDE SEQUENCE</scope>
    <source>
        <strain evidence="1">E1834</strain>
    </source>
</reference>
<name>A0ACB0YDM2_MELEN</name>
<organism evidence="1 2">
    <name type="scientific">Meloidogyne enterolobii</name>
    <name type="common">Root-knot nematode worm</name>
    <name type="synonym">Meloidogyne mayaguensis</name>
    <dbReference type="NCBI Taxonomy" id="390850"/>
    <lineage>
        <taxon>Eukaryota</taxon>
        <taxon>Metazoa</taxon>
        <taxon>Ecdysozoa</taxon>
        <taxon>Nematoda</taxon>
        <taxon>Chromadorea</taxon>
        <taxon>Rhabditida</taxon>
        <taxon>Tylenchina</taxon>
        <taxon>Tylenchomorpha</taxon>
        <taxon>Tylenchoidea</taxon>
        <taxon>Meloidogynidae</taxon>
        <taxon>Meloidogyninae</taxon>
        <taxon>Meloidogyne</taxon>
    </lineage>
</organism>
<dbReference type="EMBL" id="CAVMJV010000010">
    <property type="protein sequence ID" value="CAK5042378.1"/>
    <property type="molecule type" value="Genomic_DNA"/>
</dbReference>
<gene>
    <name evidence="1" type="ORF">MENTE1834_LOCUS10819</name>
</gene>
<sequence>MCAEAHDEATKFIFTLNAATRPFNSHCLRKEDFLPILMDLILVNPLKKFLNKNYVLLFFQTHPGLHFLKEAPQFYSKYCEVVIVRIFWNVNRSWSGRITASELRRSNFLQTFRMLDDITDINRITDYFSYEHFYVTYCKFWELDTDHDMVISRDDMKRHCNGALTDRIIDRIFSAAVLRTPSEQKTISGQGPVKQQPIETIGFEDFVCFLLAEEDKRHPTSVEYWFRCIDLDGDGQISLYEMEYFYEAIEQKLNSKNMETLALRDVICNLLDSISSSNGYSITRSDLKRSGLAHRFFNTFVNWIKYVDQESSDGERASVKTTGDKEISDWEVFCLTEYELLMSESEQISNEEEEEDGVEDENIDLVLDEDDELESSLTTALLNEERDQRLHGFLQHQQKQQQQSGHLTA</sequence>
<dbReference type="Proteomes" id="UP001497535">
    <property type="component" value="Unassembled WGS sequence"/>
</dbReference>
<comment type="caution">
    <text evidence="1">The sequence shown here is derived from an EMBL/GenBank/DDBJ whole genome shotgun (WGS) entry which is preliminary data.</text>
</comment>
<proteinExistence type="predicted"/>
<accession>A0ACB0YDM2</accession>
<protein>
    <submittedName>
        <fullName evidence="1">Uncharacterized protein</fullName>
    </submittedName>
</protein>
<evidence type="ECO:0000313" key="2">
    <source>
        <dbReference type="Proteomes" id="UP001497535"/>
    </source>
</evidence>
<evidence type="ECO:0000313" key="1">
    <source>
        <dbReference type="EMBL" id="CAK5042378.1"/>
    </source>
</evidence>